<accession>A0AAN9AKT7</accession>
<evidence type="ECO:0000313" key="1">
    <source>
        <dbReference type="EMBL" id="KAK7088763.1"/>
    </source>
</evidence>
<protein>
    <submittedName>
        <fullName evidence="1">Uncharacterized protein</fullName>
    </submittedName>
</protein>
<organism evidence="1 2">
    <name type="scientific">Littorina saxatilis</name>
    <dbReference type="NCBI Taxonomy" id="31220"/>
    <lineage>
        <taxon>Eukaryota</taxon>
        <taxon>Metazoa</taxon>
        <taxon>Spiralia</taxon>
        <taxon>Lophotrochozoa</taxon>
        <taxon>Mollusca</taxon>
        <taxon>Gastropoda</taxon>
        <taxon>Caenogastropoda</taxon>
        <taxon>Littorinimorpha</taxon>
        <taxon>Littorinoidea</taxon>
        <taxon>Littorinidae</taxon>
        <taxon>Littorina</taxon>
    </lineage>
</organism>
<dbReference type="PANTHER" id="PTHR46704">
    <property type="entry name" value="CXC DOMAIN-CONTAINING PROTEIN-RELATED"/>
    <property type="match status" value="1"/>
</dbReference>
<sequence>MALCVLCGDPLNLGEKTVVPTDRGRDTINKASLERGDAVCLSEGEAVHEVCRRNYTNARNIQSVLKKKAEKENALSNLAQNLRSQKEYFDFAKCCLFCGKEANLDSRSGPKVYPVRTLDFERTIFQVCSQRCDEWADIVRSRLEFVSDLPAADAVYHQNCSLCFRSRKRPPQFTQSHQGNKQVKLGRPKDERKAEAFEKVATYLVQNENEQITVNDLIIKMKEFTDDAYSHPTMKQELQNYFGEQLIVTEVNGKSNVVTFRKTASSILHNFYAKKVKDEDAQKELILKTAAELLKNDIRAVPTSRAMYPSDDDISSRGANLEFVPKSLQILLENIFSGKETSVKVSSIGQAIMQASRPRLLLCRCPLQIGLAVQMHHCFDSKFLIDTLYSLGFCSSYKEVLTYEMNAAVSENNVAFQVDGHFTQYIADNLDHNTATLDGCNTFHGMGMIATVTPTIGKTDRIRRRTDVKPEEIVKRAKVDIQYYNRQACDGLLKLKFEHLENVFVEDVTSKVDLLWKACWLLQPDRPSWSGFMQAIHKGRYPGQSSIIFMPMIDMNPSDTTCIFSTLHFISAQAKRSNTTPVLTFDQPLWWKALGIISSEPDGSDLKAIVLRLGPFWK</sequence>
<dbReference type="AlphaFoldDB" id="A0AAN9AKT7"/>
<evidence type="ECO:0000313" key="2">
    <source>
        <dbReference type="Proteomes" id="UP001374579"/>
    </source>
</evidence>
<comment type="caution">
    <text evidence="1">The sequence shown here is derived from an EMBL/GenBank/DDBJ whole genome shotgun (WGS) entry which is preliminary data.</text>
</comment>
<gene>
    <name evidence="1" type="ORF">V1264_022643</name>
</gene>
<dbReference type="PANTHER" id="PTHR46704:SF9">
    <property type="entry name" value="BHLH DOMAIN-CONTAINING PROTEIN"/>
    <property type="match status" value="1"/>
</dbReference>
<dbReference type="EMBL" id="JBAMIC010004070">
    <property type="protein sequence ID" value="KAK7088763.1"/>
    <property type="molecule type" value="Genomic_DNA"/>
</dbReference>
<reference evidence="1 2" key="1">
    <citation type="submission" date="2024-02" db="EMBL/GenBank/DDBJ databases">
        <title>Chromosome-scale genome assembly of the rough periwinkle Littorina saxatilis.</title>
        <authorList>
            <person name="De Jode A."/>
            <person name="Faria R."/>
            <person name="Formenti G."/>
            <person name="Sims Y."/>
            <person name="Smith T.P."/>
            <person name="Tracey A."/>
            <person name="Wood J.M.D."/>
            <person name="Zagrodzka Z.B."/>
            <person name="Johannesson K."/>
            <person name="Butlin R.K."/>
            <person name="Leder E.H."/>
        </authorList>
    </citation>
    <scope>NUCLEOTIDE SEQUENCE [LARGE SCALE GENOMIC DNA]</scope>
    <source>
        <strain evidence="1">Snail1</strain>
        <tissue evidence="1">Muscle</tissue>
    </source>
</reference>
<proteinExistence type="predicted"/>
<keyword evidence="2" id="KW-1185">Reference proteome</keyword>
<name>A0AAN9AKT7_9CAEN</name>
<dbReference type="Proteomes" id="UP001374579">
    <property type="component" value="Unassembled WGS sequence"/>
</dbReference>